<keyword evidence="3" id="KW-0862">Zinc</keyword>
<dbReference type="Gene3D" id="4.10.1110.10">
    <property type="entry name" value="AN1-like Zinc finger"/>
    <property type="match status" value="1"/>
</dbReference>
<proteinExistence type="predicted"/>
<evidence type="ECO:0000313" key="8">
    <source>
        <dbReference type="Proteomes" id="UP001360560"/>
    </source>
</evidence>
<dbReference type="RefSeq" id="XP_064853161.1">
    <property type="nucleotide sequence ID" value="XM_064997089.1"/>
</dbReference>
<dbReference type="Pfam" id="PF01428">
    <property type="entry name" value="zf-AN1"/>
    <property type="match status" value="1"/>
</dbReference>
<dbReference type="GO" id="GO:0005737">
    <property type="term" value="C:cytoplasm"/>
    <property type="evidence" value="ECO:0007669"/>
    <property type="project" value="TreeGrafter"/>
</dbReference>
<organism evidence="7 8">
    <name type="scientific">Saccharomycopsis crataegensis</name>
    <dbReference type="NCBI Taxonomy" id="43959"/>
    <lineage>
        <taxon>Eukaryota</taxon>
        <taxon>Fungi</taxon>
        <taxon>Dikarya</taxon>
        <taxon>Ascomycota</taxon>
        <taxon>Saccharomycotina</taxon>
        <taxon>Saccharomycetes</taxon>
        <taxon>Saccharomycopsidaceae</taxon>
        <taxon>Saccharomycopsis</taxon>
    </lineage>
</organism>
<sequence>MTDSEGMMNIGKHCQHCRQLDFLPFVCSECGGTFCGDHRVPGIHRCSSPSSKDSSATIPTSETTSTTPGLTAKQLFAQAKEPKRYETDRRLGTGTPGTLGEMLRSTQGQSMGGLKALEKVRKFVFQQRKSSSKESSSSFKSFFKSSPSQRIVNVSKLKSVAKGDPKTPMSERVYVWLILVPDDSDFGEFFEKKQHLQADFRKPFYVSRSWPVGRALDSATQIYKIKNQNNKAVDKSQKLSIFRLARSAEQKSTNNNDDELVHPVAANGRVNKEFQDGDTLYLIRGADL</sequence>
<feature type="compositionally biased region" description="Basic and acidic residues" evidence="5">
    <location>
        <begin position="80"/>
        <end position="91"/>
    </location>
</feature>
<protein>
    <submittedName>
        <fullName evidence="7">Cuz1 protein</fullName>
    </submittedName>
</protein>
<dbReference type="SMART" id="SM00154">
    <property type="entry name" value="ZnF_AN1"/>
    <property type="match status" value="1"/>
</dbReference>
<evidence type="ECO:0000256" key="3">
    <source>
        <dbReference type="ARBA" id="ARBA00022833"/>
    </source>
</evidence>
<accession>A0AAV5QNN5</accession>
<comment type="caution">
    <text evidence="7">The sequence shown here is derived from an EMBL/GenBank/DDBJ whole genome shotgun (WGS) entry which is preliminary data.</text>
</comment>
<evidence type="ECO:0000256" key="4">
    <source>
        <dbReference type="PROSITE-ProRule" id="PRU00449"/>
    </source>
</evidence>
<dbReference type="PANTHER" id="PTHR14677">
    <property type="entry name" value="ARSENITE INDUCUBLE RNA ASSOCIATED PROTEIN AIP-1-RELATED"/>
    <property type="match status" value="1"/>
</dbReference>
<feature type="compositionally biased region" description="Low complexity" evidence="5">
    <location>
        <begin position="54"/>
        <end position="67"/>
    </location>
</feature>
<evidence type="ECO:0000256" key="1">
    <source>
        <dbReference type="ARBA" id="ARBA00022723"/>
    </source>
</evidence>
<evidence type="ECO:0000256" key="5">
    <source>
        <dbReference type="SAM" id="MobiDB-lite"/>
    </source>
</evidence>
<evidence type="ECO:0000313" key="7">
    <source>
        <dbReference type="EMBL" id="GMM36165.1"/>
    </source>
</evidence>
<evidence type="ECO:0000259" key="6">
    <source>
        <dbReference type="PROSITE" id="PS51039"/>
    </source>
</evidence>
<keyword evidence="1" id="KW-0479">Metal-binding</keyword>
<dbReference type="AlphaFoldDB" id="A0AAV5QNN5"/>
<dbReference type="PANTHER" id="PTHR14677:SF40">
    <property type="entry name" value="CDC48-ASSOCIATED UBIQUITIN-LIKE_ZINC FINGER PROTEIN 1"/>
    <property type="match status" value="1"/>
</dbReference>
<dbReference type="InterPro" id="IPR057358">
    <property type="entry name" value="UBL_ZFAND1-like"/>
</dbReference>
<name>A0AAV5QNN5_9ASCO</name>
<feature type="domain" description="AN1-type" evidence="6">
    <location>
        <begin position="8"/>
        <end position="54"/>
    </location>
</feature>
<dbReference type="InterPro" id="IPR000058">
    <property type="entry name" value="Znf_AN1"/>
</dbReference>
<evidence type="ECO:0000256" key="2">
    <source>
        <dbReference type="ARBA" id="ARBA00022771"/>
    </source>
</evidence>
<dbReference type="PROSITE" id="PS51039">
    <property type="entry name" value="ZF_AN1"/>
    <property type="match status" value="1"/>
</dbReference>
<keyword evidence="2 4" id="KW-0863">Zinc-finger</keyword>
<dbReference type="EMBL" id="BTFZ01000011">
    <property type="protein sequence ID" value="GMM36165.1"/>
    <property type="molecule type" value="Genomic_DNA"/>
</dbReference>
<dbReference type="Pfam" id="PF25327">
    <property type="entry name" value="UBL_ZFAND1"/>
    <property type="match status" value="1"/>
</dbReference>
<dbReference type="GO" id="GO:0008270">
    <property type="term" value="F:zinc ion binding"/>
    <property type="evidence" value="ECO:0007669"/>
    <property type="project" value="UniProtKB-KW"/>
</dbReference>
<reference evidence="7 8" key="1">
    <citation type="journal article" date="2023" name="Elife">
        <title>Identification of key yeast species and microbe-microbe interactions impacting larval growth of Drosophila in the wild.</title>
        <authorList>
            <person name="Mure A."/>
            <person name="Sugiura Y."/>
            <person name="Maeda R."/>
            <person name="Honda K."/>
            <person name="Sakurai N."/>
            <person name="Takahashi Y."/>
            <person name="Watada M."/>
            <person name="Katoh T."/>
            <person name="Gotoh A."/>
            <person name="Gotoh Y."/>
            <person name="Taniguchi I."/>
            <person name="Nakamura K."/>
            <person name="Hayashi T."/>
            <person name="Katayama T."/>
            <person name="Uemura T."/>
            <person name="Hattori Y."/>
        </authorList>
    </citation>
    <scope>NUCLEOTIDE SEQUENCE [LARGE SCALE GENOMIC DNA]</scope>
    <source>
        <strain evidence="7 8">SC-9</strain>
    </source>
</reference>
<dbReference type="Proteomes" id="UP001360560">
    <property type="component" value="Unassembled WGS sequence"/>
</dbReference>
<dbReference type="GeneID" id="90074140"/>
<keyword evidence="8" id="KW-1185">Reference proteome</keyword>
<feature type="region of interest" description="Disordered" evidence="5">
    <location>
        <begin position="46"/>
        <end position="101"/>
    </location>
</feature>
<gene>
    <name evidence="7" type="ORF">DASC09_034900</name>
</gene>
<dbReference type="InterPro" id="IPR035896">
    <property type="entry name" value="AN1-like_Znf"/>
</dbReference>
<dbReference type="SUPFAM" id="SSF118310">
    <property type="entry name" value="AN1-like Zinc finger"/>
    <property type="match status" value="1"/>
</dbReference>